<keyword evidence="8" id="KW-0472">Membrane</keyword>
<evidence type="ECO:0000256" key="2">
    <source>
        <dbReference type="ARBA" id="ARBA00022490"/>
    </source>
</evidence>
<evidence type="ECO:0000313" key="10">
    <source>
        <dbReference type="Proteomes" id="UP000014212"/>
    </source>
</evidence>
<dbReference type="InterPro" id="IPR019734">
    <property type="entry name" value="TPR_rpt"/>
</dbReference>
<keyword evidence="2" id="KW-0963">Cytoplasm</keyword>
<dbReference type="SUPFAM" id="SSF46894">
    <property type="entry name" value="C-terminal effector domain of the bipartite response regulators"/>
    <property type="match status" value="1"/>
</dbReference>
<dbReference type="InterPro" id="IPR051476">
    <property type="entry name" value="Bac_ResReg_Asp_Phosphatase"/>
</dbReference>
<evidence type="ECO:0000256" key="3">
    <source>
        <dbReference type="ARBA" id="ARBA00022737"/>
    </source>
</evidence>
<keyword evidence="4 6" id="KW-0802">TPR repeat</keyword>
<comment type="caution">
    <text evidence="9">The sequence shown here is derived from an EMBL/GenBank/DDBJ whole genome shotgun (WGS) entry which is preliminary data.</text>
</comment>
<evidence type="ECO:0000256" key="4">
    <source>
        <dbReference type="ARBA" id="ARBA00022803"/>
    </source>
</evidence>
<dbReference type="GO" id="GO:0005737">
    <property type="term" value="C:cytoplasm"/>
    <property type="evidence" value="ECO:0007669"/>
    <property type="project" value="UniProtKB-SubCell"/>
</dbReference>
<evidence type="ECO:0000256" key="1">
    <source>
        <dbReference type="ARBA" id="ARBA00004496"/>
    </source>
</evidence>
<keyword evidence="8" id="KW-0812">Transmembrane</keyword>
<gene>
    <name evidence="9" type="ORF">C801_04064</name>
</gene>
<dbReference type="SMART" id="SM00028">
    <property type="entry name" value="TPR"/>
    <property type="match status" value="3"/>
</dbReference>
<dbReference type="PANTHER" id="PTHR46630:SF1">
    <property type="entry name" value="TETRATRICOPEPTIDE REPEAT PROTEIN 29"/>
    <property type="match status" value="1"/>
</dbReference>
<comment type="subcellular location">
    <subcellularLocation>
        <location evidence="1">Cytoplasm</location>
    </subcellularLocation>
</comment>
<dbReference type="GO" id="GO:0006355">
    <property type="term" value="P:regulation of DNA-templated transcription"/>
    <property type="evidence" value="ECO:0007669"/>
    <property type="project" value="InterPro"/>
</dbReference>
<accession>R9HM75</accession>
<dbReference type="Proteomes" id="UP000014212">
    <property type="component" value="Unassembled WGS sequence"/>
</dbReference>
<dbReference type="PROSITE" id="PS50005">
    <property type="entry name" value="TPR"/>
    <property type="match status" value="2"/>
</dbReference>
<evidence type="ECO:0000313" key="9">
    <source>
        <dbReference type="EMBL" id="EOS05133.1"/>
    </source>
</evidence>
<sequence>MKSIIHIIIATLFLIGCNKHQPSLDRWMDEVENAIEVNPDSALIILDTIISPEKMNDKSFARWCMLSGKITDKVYNTLLPAEHFERAYKWYSKYGTPTEQVQILIYLGQSYATDGDYDKAMAIYTNTLDLVKKYDLNNLIGYIYCYMGDLYQMRQIMTQAIEKYKTAANYFKSNENINSYACALRDVGRVYAIMDSLDYALDILSSADSIAIKLEDQNIKATIDNTLGNTYLIKGDFEKAQIYFSKALRLGRNKLPNYVALIELYIKTDSISKAKELLKEIPEDNPKYTYSIKNLSYQIYKSEKNYEAALADLESCSNIVDSILNTTNKSKILNIETRYNNLKIKEKVKNLQIKQQNYIFILTICIFVIILGSFGYILYKKRAEERIRKQEIELKNLKIASLNLSIELDKKKKMLASIVEKDEKYNQMEKEVTELTHRYKKLQAKLISDSPIYKELSQLVNLNIPRNKKQLITVKQWKLIVEEITNIYPNFYEYIDNLCPDLSIQEIEYCCFTLYGFDTNDEAKLLNISPSSVRTKRLRLRQRLNITLPNQTSLYEYLIDNLS</sequence>
<dbReference type="Gene3D" id="1.25.40.10">
    <property type="entry name" value="Tetratricopeptide repeat domain"/>
    <property type="match status" value="2"/>
</dbReference>
<dbReference type="PANTHER" id="PTHR46630">
    <property type="entry name" value="TETRATRICOPEPTIDE REPEAT PROTEIN 29"/>
    <property type="match status" value="1"/>
</dbReference>
<feature type="repeat" description="TPR" evidence="6">
    <location>
        <begin position="101"/>
        <end position="134"/>
    </location>
</feature>
<dbReference type="PROSITE" id="PS51257">
    <property type="entry name" value="PROKAR_LIPOPROTEIN"/>
    <property type="match status" value="1"/>
</dbReference>
<comment type="similarity">
    <text evidence="5">Belongs to the Rap family.</text>
</comment>
<feature type="repeat" description="TPR" evidence="6">
    <location>
        <begin position="221"/>
        <end position="254"/>
    </location>
</feature>
<feature type="coiled-coil region" evidence="7">
    <location>
        <begin position="380"/>
        <end position="445"/>
    </location>
</feature>
<feature type="transmembrane region" description="Helical" evidence="8">
    <location>
        <begin position="358"/>
        <end position="379"/>
    </location>
</feature>
<name>R9HM75_BACUN</name>
<dbReference type="InterPro" id="IPR016032">
    <property type="entry name" value="Sig_transdc_resp-reg_C-effctor"/>
</dbReference>
<dbReference type="Pfam" id="PF14559">
    <property type="entry name" value="TPR_19"/>
    <property type="match status" value="1"/>
</dbReference>
<evidence type="ECO:0000256" key="5">
    <source>
        <dbReference type="ARBA" id="ARBA00038253"/>
    </source>
</evidence>
<dbReference type="HOGENOM" id="CLU_030491_2_0_10"/>
<proteinExistence type="inferred from homology"/>
<protein>
    <submittedName>
        <fullName evidence="9">Uncharacterized protein</fullName>
    </submittedName>
</protein>
<keyword evidence="3" id="KW-0677">Repeat</keyword>
<evidence type="ECO:0000256" key="7">
    <source>
        <dbReference type="SAM" id="Coils"/>
    </source>
</evidence>
<organism evidence="9 10">
    <name type="scientific">Bacteroides uniformis dnLKV2</name>
    <dbReference type="NCBI Taxonomy" id="1235787"/>
    <lineage>
        <taxon>Bacteria</taxon>
        <taxon>Pseudomonadati</taxon>
        <taxon>Bacteroidota</taxon>
        <taxon>Bacteroidia</taxon>
        <taxon>Bacteroidales</taxon>
        <taxon>Bacteroidaceae</taxon>
        <taxon>Bacteroides</taxon>
    </lineage>
</organism>
<evidence type="ECO:0000256" key="8">
    <source>
        <dbReference type="SAM" id="Phobius"/>
    </source>
</evidence>
<reference evidence="9 10" key="1">
    <citation type="submission" date="2013-04" db="EMBL/GenBank/DDBJ databases">
        <title>The Genome Sequence of Bacteroides uniformis dnLKV2.</title>
        <authorList>
            <consortium name="The Broad Institute Genomics Platform"/>
            <consortium name="The Broad Institute Genome Sequencing Center for Infectious Disease"/>
            <person name="Earl A."/>
            <person name="Xavier R."/>
            <person name="Kuhn K."/>
            <person name="Stappenbeck T."/>
            <person name="Walker B."/>
            <person name="Young S."/>
            <person name="Zeng Q."/>
            <person name="Gargeya S."/>
            <person name="Fitzgerald M."/>
            <person name="Haas B."/>
            <person name="Abouelleil A."/>
            <person name="Allen A.W."/>
            <person name="Alvarado L."/>
            <person name="Arachchi H.M."/>
            <person name="Berlin A.M."/>
            <person name="Chapman S.B."/>
            <person name="Gainer-Dewar J."/>
            <person name="Goldberg J."/>
            <person name="Griggs A."/>
            <person name="Gujja S."/>
            <person name="Hansen M."/>
            <person name="Howarth C."/>
            <person name="Imamovic A."/>
            <person name="Ireland A."/>
            <person name="Larimer J."/>
            <person name="McCowan C."/>
            <person name="Murphy C."/>
            <person name="Pearson M."/>
            <person name="Poon T.W."/>
            <person name="Priest M."/>
            <person name="Roberts A."/>
            <person name="Saif S."/>
            <person name="Shea T."/>
            <person name="Sisk P."/>
            <person name="Sykes S."/>
            <person name="Wortman J."/>
            <person name="Nusbaum C."/>
            <person name="Birren B."/>
        </authorList>
    </citation>
    <scope>NUCLEOTIDE SEQUENCE [LARGE SCALE GENOMIC DNA]</scope>
    <source>
        <strain evidence="10">dnLKV2</strain>
    </source>
</reference>
<dbReference type="EMBL" id="ASSO01000014">
    <property type="protein sequence ID" value="EOS05133.1"/>
    <property type="molecule type" value="Genomic_DNA"/>
</dbReference>
<dbReference type="AlphaFoldDB" id="R9HM75"/>
<dbReference type="PATRIC" id="fig|1235787.3.peg.4128"/>
<dbReference type="SUPFAM" id="SSF48452">
    <property type="entry name" value="TPR-like"/>
    <property type="match status" value="1"/>
</dbReference>
<keyword evidence="7" id="KW-0175">Coiled coil</keyword>
<dbReference type="InterPro" id="IPR011990">
    <property type="entry name" value="TPR-like_helical_dom_sf"/>
</dbReference>
<dbReference type="GO" id="GO:0003677">
    <property type="term" value="F:DNA binding"/>
    <property type="evidence" value="ECO:0007669"/>
    <property type="project" value="InterPro"/>
</dbReference>
<keyword evidence="8" id="KW-1133">Transmembrane helix</keyword>
<evidence type="ECO:0000256" key="6">
    <source>
        <dbReference type="PROSITE-ProRule" id="PRU00339"/>
    </source>
</evidence>